<sequence>MAPQRKLYAQGAMEKAAEAVSKGMSVKGAAQRFGVPRTTLSDKLRDKYPVTPKSKTILSTEEENRLEEWLTVSARRGIGRTNENLCLAVQRFLNSEGRTTVFTDNLPGRTWVRSFFGRRPKLREKTLVLGDKKARVTGDKLRAWFKEVEKNLAEDGVDIKSVDPRCVFNADENAFPLRSTGQVIVTEEGNRHPYLICSDNKRQITVLSCASASGHLLPPTVIFPGQRWSFKPWEDFPEASCVHTFNGWINAAVFKTWLEETFIPAVVDLPRPIVLFCDGHTSHTSLDEVHDLCKEHGILYYLLPVSASHLVQPLDLIFYGILKEEWRKGLRDHMNIAGVEGIFPKTFMPVFKDVWTRTYGEGREEVLVKAFRKSGLSPWDPNAPDYSKCKANRVCEKPAAPVSTSCDVPPSVVCNDDAVCNDDDVPPLVVYDDDTVCDDDVKSNDVPPLVVCFDVVCNDDDVVGDDVSRIGPADTLVHAAEFPPPLVSTPAQDPVGDQDHEYCLPEQALRPLEDETLVTPQAPEILPLDKAFVLDKLIDHVIATRWTAADMYWVRRRQWHNIKPKEKEGAYKKYLDLYNQLIQAPSFDNLPVPACRTPKISTQKRAQAPKYVSGTKYKELEEAKKLEEEKKKERVKERKRKRVKEERKRKRVEKEERKRKMVEKEEEKKKSEEEKRLTKLENQRAGKKKKQE</sequence>
<dbReference type="InterPro" id="IPR050863">
    <property type="entry name" value="CenT-Element_Derived"/>
</dbReference>
<dbReference type="RefSeq" id="XP_035824754.1">
    <property type="nucleotide sequence ID" value="XM_035968861.1"/>
</dbReference>
<accession>A0ABM1VQR2</accession>
<dbReference type="InterPro" id="IPR007889">
    <property type="entry name" value="HTH_Psq"/>
</dbReference>
<keyword evidence="2" id="KW-0238">DNA-binding</keyword>
<feature type="domain" description="HTH CENPB-type" evidence="5">
    <location>
        <begin position="50"/>
        <end position="125"/>
    </location>
</feature>
<reference evidence="7" key="1">
    <citation type="submission" date="2025-08" db="UniProtKB">
        <authorList>
            <consortium name="RefSeq"/>
        </authorList>
    </citation>
    <scope>IDENTIFICATION</scope>
</reference>
<proteinExistence type="predicted"/>
<feature type="compositionally biased region" description="Basic and acidic residues" evidence="4">
    <location>
        <begin position="652"/>
        <end position="684"/>
    </location>
</feature>
<evidence type="ECO:0000256" key="4">
    <source>
        <dbReference type="SAM" id="MobiDB-lite"/>
    </source>
</evidence>
<dbReference type="Pfam" id="PF03184">
    <property type="entry name" value="DDE_1"/>
    <property type="match status" value="1"/>
</dbReference>
<evidence type="ECO:0000256" key="1">
    <source>
        <dbReference type="ARBA" id="ARBA00004123"/>
    </source>
</evidence>
<feature type="compositionally biased region" description="Basic and acidic residues" evidence="4">
    <location>
        <begin position="627"/>
        <end position="636"/>
    </location>
</feature>
<dbReference type="Pfam" id="PF05225">
    <property type="entry name" value="HTH_psq"/>
    <property type="match status" value="1"/>
</dbReference>
<dbReference type="InterPro" id="IPR036397">
    <property type="entry name" value="RNaseH_sf"/>
</dbReference>
<dbReference type="Gene3D" id="3.30.420.10">
    <property type="entry name" value="Ribonuclease H-like superfamily/Ribonuclease H"/>
    <property type="match status" value="1"/>
</dbReference>
<evidence type="ECO:0000256" key="3">
    <source>
        <dbReference type="ARBA" id="ARBA00023242"/>
    </source>
</evidence>
<dbReference type="PANTHER" id="PTHR19303">
    <property type="entry name" value="TRANSPOSON"/>
    <property type="match status" value="1"/>
</dbReference>
<evidence type="ECO:0000313" key="6">
    <source>
        <dbReference type="Proteomes" id="UP000694888"/>
    </source>
</evidence>
<dbReference type="PROSITE" id="PS51253">
    <property type="entry name" value="HTH_CENPB"/>
    <property type="match status" value="1"/>
</dbReference>
<dbReference type="GeneID" id="118477429"/>
<dbReference type="InterPro" id="IPR009057">
    <property type="entry name" value="Homeodomain-like_sf"/>
</dbReference>
<evidence type="ECO:0000256" key="2">
    <source>
        <dbReference type="ARBA" id="ARBA00023125"/>
    </source>
</evidence>
<name>A0ABM1VQR2_APLCA</name>
<keyword evidence="6" id="KW-1185">Reference proteome</keyword>
<dbReference type="InterPro" id="IPR004875">
    <property type="entry name" value="DDE_SF_endonuclease_dom"/>
</dbReference>
<dbReference type="InterPro" id="IPR006600">
    <property type="entry name" value="HTH_CenpB_DNA-bd_dom"/>
</dbReference>
<gene>
    <name evidence="7" type="primary">LOC118477429</name>
</gene>
<organism evidence="6 7">
    <name type="scientific">Aplysia californica</name>
    <name type="common">California sea hare</name>
    <dbReference type="NCBI Taxonomy" id="6500"/>
    <lineage>
        <taxon>Eukaryota</taxon>
        <taxon>Metazoa</taxon>
        <taxon>Spiralia</taxon>
        <taxon>Lophotrochozoa</taxon>
        <taxon>Mollusca</taxon>
        <taxon>Gastropoda</taxon>
        <taxon>Heterobranchia</taxon>
        <taxon>Euthyneura</taxon>
        <taxon>Tectipleura</taxon>
        <taxon>Aplysiida</taxon>
        <taxon>Aplysioidea</taxon>
        <taxon>Aplysiidae</taxon>
        <taxon>Aplysia</taxon>
    </lineage>
</organism>
<dbReference type="Proteomes" id="UP000694888">
    <property type="component" value="Unplaced"/>
</dbReference>
<comment type="subcellular location">
    <subcellularLocation>
        <location evidence="1">Nucleus</location>
    </subcellularLocation>
</comment>
<evidence type="ECO:0000313" key="7">
    <source>
        <dbReference type="RefSeq" id="XP_035824754.1"/>
    </source>
</evidence>
<feature type="region of interest" description="Disordered" evidence="4">
    <location>
        <begin position="627"/>
        <end position="692"/>
    </location>
</feature>
<dbReference type="PANTHER" id="PTHR19303:SF74">
    <property type="entry name" value="POGO TRANSPOSABLE ELEMENT WITH KRAB DOMAIN"/>
    <property type="match status" value="1"/>
</dbReference>
<dbReference type="Gene3D" id="1.10.10.60">
    <property type="entry name" value="Homeodomain-like"/>
    <property type="match status" value="1"/>
</dbReference>
<evidence type="ECO:0000259" key="5">
    <source>
        <dbReference type="PROSITE" id="PS51253"/>
    </source>
</evidence>
<feature type="compositionally biased region" description="Basic residues" evidence="4">
    <location>
        <begin position="637"/>
        <end position="651"/>
    </location>
</feature>
<keyword evidence="3" id="KW-0539">Nucleus</keyword>
<protein>
    <submittedName>
        <fullName evidence="7">Uncharacterized protein LOC118477429</fullName>
    </submittedName>
</protein>
<dbReference type="SUPFAM" id="SSF46689">
    <property type="entry name" value="Homeodomain-like"/>
    <property type="match status" value="1"/>
</dbReference>